<sequence>MKNHSLAIFATLVLSGCATKWEPLNNPTLTLQEAKKLCHMDALAQYPVRNEVATRSVQQPTFSKCNKKDDDCYSNGYKYEKVFGIESYTMDVNENSRNSVFLACMGQHGWKKLSLLEEYF</sequence>
<protein>
    <recommendedName>
        <fullName evidence="3">Lipoprotein</fullName>
    </recommendedName>
</protein>
<evidence type="ECO:0000313" key="2">
    <source>
        <dbReference type="Proteomes" id="UP000464402"/>
    </source>
</evidence>
<dbReference type="KEGG" id="yca:F0T03_09680"/>
<dbReference type="EMBL" id="CP043727">
    <property type="protein sequence ID" value="QHB32411.1"/>
    <property type="molecule type" value="Genomic_DNA"/>
</dbReference>
<dbReference type="AlphaFoldDB" id="A0A857EZ29"/>
<dbReference type="Proteomes" id="UP000464402">
    <property type="component" value="Chromosome"/>
</dbReference>
<keyword evidence="2" id="KW-1185">Reference proteome</keyword>
<dbReference type="RefSeq" id="WP_145555499.1">
    <property type="nucleotide sequence ID" value="NZ_CABHYN010000006.1"/>
</dbReference>
<proteinExistence type="predicted"/>
<accession>A0A857EZ29</accession>
<dbReference type="PROSITE" id="PS51257">
    <property type="entry name" value="PROKAR_LIPOPROTEIN"/>
    <property type="match status" value="1"/>
</dbReference>
<reference evidence="2" key="1">
    <citation type="submission" date="2019-09" db="EMBL/GenBank/DDBJ databases">
        <title>Yersinia canariae sp. nov., isolated from a human yersiniosis case.</title>
        <authorList>
            <person name="Nguyen S.V."/>
            <person name="Greig D."/>
            <person name="Hurley D."/>
            <person name="Cao Y."/>
            <person name="McCabe E."/>
            <person name="Mitchell M."/>
            <person name="Jenkins C."/>
            <person name="Fanning S."/>
        </authorList>
    </citation>
    <scope>NUCLEOTIDE SEQUENCE [LARGE SCALE GENOMIC DNA]</scope>
    <source>
        <strain evidence="2">NCTC 14382</strain>
    </source>
</reference>
<gene>
    <name evidence="1" type="ORF">F0T03_09680</name>
</gene>
<name>A0A857EZ29_9GAMM</name>
<evidence type="ECO:0008006" key="3">
    <source>
        <dbReference type="Google" id="ProtNLM"/>
    </source>
</evidence>
<organism evidence="1 2">
    <name type="scientific">Yersinia canariae</name>
    <dbReference type="NCBI Taxonomy" id="2607663"/>
    <lineage>
        <taxon>Bacteria</taxon>
        <taxon>Pseudomonadati</taxon>
        <taxon>Pseudomonadota</taxon>
        <taxon>Gammaproteobacteria</taxon>
        <taxon>Enterobacterales</taxon>
        <taxon>Yersiniaceae</taxon>
        <taxon>Yersinia</taxon>
    </lineage>
</organism>
<evidence type="ECO:0000313" key="1">
    <source>
        <dbReference type="EMBL" id="QHB32411.1"/>
    </source>
</evidence>